<evidence type="ECO:0000256" key="4">
    <source>
        <dbReference type="ARBA" id="ARBA00022989"/>
    </source>
</evidence>
<keyword evidence="9" id="KW-1185">Reference proteome</keyword>
<feature type="transmembrane region" description="Helical" evidence="6">
    <location>
        <begin position="307"/>
        <end position="325"/>
    </location>
</feature>
<keyword evidence="4 6" id="KW-1133">Transmembrane helix</keyword>
<dbReference type="PANTHER" id="PTHR31102:SF1">
    <property type="entry name" value="CATION_H+ EXCHANGER DOMAIN-CONTAINING PROTEIN"/>
    <property type="match status" value="1"/>
</dbReference>
<evidence type="ECO:0000256" key="5">
    <source>
        <dbReference type="ARBA" id="ARBA00023136"/>
    </source>
</evidence>
<evidence type="ECO:0000256" key="1">
    <source>
        <dbReference type="ARBA" id="ARBA00004141"/>
    </source>
</evidence>
<keyword evidence="3 6" id="KW-0812">Transmembrane</keyword>
<dbReference type="Proteomes" id="UP001367676">
    <property type="component" value="Unassembled WGS sequence"/>
</dbReference>
<evidence type="ECO:0000259" key="7">
    <source>
        <dbReference type="Pfam" id="PF00999"/>
    </source>
</evidence>
<feature type="transmembrane region" description="Helical" evidence="6">
    <location>
        <begin position="390"/>
        <end position="408"/>
    </location>
</feature>
<keyword evidence="5 6" id="KW-0472">Membrane</keyword>
<dbReference type="EMBL" id="JBBCAQ010000004">
    <property type="protein sequence ID" value="KAK7603923.1"/>
    <property type="molecule type" value="Genomic_DNA"/>
</dbReference>
<dbReference type="InterPro" id="IPR038770">
    <property type="entry name" value="Na+/solute_symporter_sf"/>
</dbReference>
<reference evidence="8 9" key="1">
    <citation type="submission" date="2024-03" db="EMBL/GenBank/DDBJ databases">
        <title>Adaptation during the transition from Ophiocordyceps entomopathogen to insect associate is accompanied by gene loss and intensified selection.</title>
        <authorList>
            <person name="Ward C.M."/>
            <person name="Onetto C.A."/>
            <person name="Borneman A.R."/>
        </authorList>
    </citation>
    <scope>NUCLEOTIDE SEQUENCE [LARGE SCALE GENOMIC DNA]</scope>
    <source>
        <strain evidence="8">AWRI1</strain>
        <tissue evidence="8">Single Adult Female</tissue>
    </source>
</reference>
<feature type="transmembrane region" description="Helical" evidence="6">
    <location>
        <begin position="84"/>
        <end position="105"/>
    </location>
</feature>
<feature type="transmembrane region" description="Helical" evidence="6">
    <location>
        <begin position="493"/>
        <end position="516"/>
    </location>
</feature>
<dbReference type="AlphaFoldDB" id="A0AAN9U354"/>
<feature type="transmembrane region" description="Helical" evidence="6">
    <location>
        <begin position="117"/>
        <end position="145"/>
    </location>
</feature>
<evidence type="ECO:0000313" key="9">
    <source>
        <dbReference type="Proteomes" id="UP001367676"/>
    </source>
</evidence>
<dbReference type="GO" id="GO:0016020">
    <property type="term" value="C:membrane"/>
    <property type="evidence" value="ECO:0007669"/>
    <property type="project" value="UniProtKB-SubCell"/>
</dbReference>
<feature type="domain" description="Cation/H+ exchanger transmembrane" evidence="7">
    <location>
        <begin position="125"/>
        <end position="507"/>
    </location>
</feature>
<evidence type="ECO:0000256" key="6">
    <source>
        <dbReference type="SAM" id="Phobius"/>
    </source>
</evidence>
<dbReference type="Gene3D" id="1.20.1530.20">
    <property type="match status" value="1"/>
</dbReference>
<evidence type="ECO:0000256" key="3">
    <source>
        <dbReference type="ARBA" id="ARBA00022692"/>
    </source>
</evidence>
<evidence type="ECO:0000256" key="2">
    <source>
        <dbReference type="ARBA" id="ARBA00007367"/>
    </source>
</evidence>
<name>A0AAN9U354_9HEMI</name>
<feature type="transmembrane region" description="Helical" evidence="6">
    <location>
        <begin position="199"/>
        <end position="224"/>
    </location>
</feature>
<comment type="caution">
    <text evidence="8">The sequence shown here is derived from an EMBL/GenBank/DDBJ whole genome shotgun (WGS) entry which is preliminary data.</text>
</comment>
<dbReference type="PANTHER" id="PTHR31102">
    <property type="match status" value="1"/>
</dbReference>
<dbReference type="InterPro" id="IPR006153">
    <property type="entry name" value="Cation/H_exchanger_TM"/>
</dbReference>
<gene>
    <name evidence="8" type="ORF">V9T40_004196</name>
</gene>
<evidence type="ECO:0000313" key="8">
    <source>
        <dbReference type="EMBL" id="KAK7603923.1"/>
    </source>
</evidence>
<proteinExistence type="inferred from homology"/>
<feature type="transmembrane region" description="Helical" evidence="6">
    <location>
        <begin position="420"/>
        <end position="445"/>
    </location>
</feature>
<dbReference type="Pfam" id="PF00999">
    <property type="entry name" value="Na_H_Exchanger"/>
    <property type="match status" value="1"/>
</dbReference>
<dbReference type="InterPro" id="IPR051843">
    <property type="entry name" value="CPA1_transporter"/>
</dbReference>
<dbReference type="GO" id="GO:1902600">
    <property type="term" value="P:proton transmembrane transport"/>
    <property type="evidence" value="ECO:0007669"/>
    <property type="project" value="InterPro"/>
</dbReference>
<sequence>MANITAQGEDTNHRKDAEVEYFSQNSTAQLQESLLDNKSKVEVTPAGSNFSPNNACKLRSASYIEKRLRRREKLSQPFGAENAIWIRLLSSFLCLFVVWGILFSLMRQEVVPGGRLLTLIALFASAYVVGDLFKLIGLPSLLGMLVTGIVMRNTGLYFDPKESGVYSNVVSTARQIALTCILITAGLELDPKSLRKLSIIVLELSFIPCIIEAIGVAVFCKLILDFPWMWGMLIGFVMGAVSPAIVVPSLLKLQKKGYDSDNKISTIVIAAASFDDIVAISGYGIFFGMIFNEGNIWLKIFHGPIEVLIGLLVGVLWGILAAWLPHPMDKHVVAKRVFMIGGGGLFLVLASPLIGYDGMGPLACIVSAFVACISWKWQGWSPSYNPVRDIFDSLWILLQPALFGLIGAEIDLLVLRVDDVTNSLLVIGGGLVARTIACSAVLMTADVTYKELLFINVSWLPKATVQAALGSLALDRVKYAEQPDLLTLHYAEVTLMIAVLSILVTAPIGAIGINVFGRILLEKDKPSAVTSSSA</sequence>
<comment type="subcellular location">
    <subcellularLocation>
        <location evidence="1">Membrane</location>
        <topology evidence="1">Multi-pass membrane protein</topology>
    </subcellularLocation>
</comment>
<organism evidence="8 9">
    <name type="scientific">Parthenolecanium corni</name>
    <dbReference type="NCBI Taxonomy" id="536013"/>
    <lineage>
        <taxon>Eukaryota</taxon>
        <taxon>Metazoa</taxon>
        <taxon>Ecdysozoa</taxon>
        <taxon>Arthropoda</taxon>
        <taxon>Hexapoda</taxon>
        <taxon>Insecta</taxon>
        <taxon>Pterygota</taxon>
        <taxon>Neoptera</taxon>
        <taxon>Paraneoptera</taxon>
        <taxon>Hemiptera</taxon>
        <taxon>Sternorrhyncha</taxon>
        <taxon>Coccoidea</taxon>
        <taxon>Coccidae</taxon>
        <taxon>Parthenolecanium</taxon>
    </lineage>
</organism>
<comment type="similarity">
    <text evidence="2">Belongs to the monovalent cation:proton antiporter 1 (CPA1) transporter (TC 2.A.36) family.</text>
</comment>
<feature type="transmembrane region" description="Helical" evidence="6">
    <location>
        <begin position="263"/>
        <end position="287"/>
    </location>
</feature>
<feature type="transmembrane region" description="Helical" evidence="6">
    <location>
        <begin position="337"/>
        <end position="354"/>
    </location>
</feature>
<protein>
    <recommendedName>
        <fullName evidence="7">Cation/H+ exchanger transmembrane domain-containing protein</fullName>
    </recommendedName>
</protein>
<accession>A0AAN9U354</accession>
<dbReference type="GO" id="GO:0015297">
    <property type="term" value="F:antiporter activity"/>
    <property type="evidence" value="ECO:0007669"/>
    <property type="project" value="InterPro"/>
</dbReference>
<feature type="transmembrane region" description="Helical" evidence="6">
    <location>
        <begin position="230"/>
        <end position="251"/>
    </location>
</feature>